<dbReference type="AlphaFoldDB" id="A0A1A9UPU8"/>
<dbReference type="Proteomes" id="UP000078200">
    <property type="component" value="Unassembled WGS sequence"/>
</dbReference>
<accession>A0A1A9UPU8</accession>
<dbReference type="VEuPathDB" id="VectorBase:GAUT011550"/>
<name>A0A1A9UPU8_GLOAU</name>
<keyword evidence="3" id="KW-1185">Reference proteome</keyword>
<proteinExistence type="predicted"/>
<feature type="compositionally biased region" description="Polar residues" evidence="1">
    <location>
        <begin position="11"/>
        <end position="21"/>
    </location>
</feature>
<reference evidence="2" key="1">
    <citation type="submission" date="2020-05" db="UniProtKB">
        <authorList>
            <consortium name="EnsemblMetazoa"/>
        </authorList>
    </citation>
    <scope>IDENTIFICATION</scope>
    <source>
        <strain evidence="2">TTRI</strain>
    </source>
</reference>
<dbReference type="EnsemblMetazoa" id="GAUT011550-RA">
    <property type="protein sequence ID" value="GAUT011550-PA"/>
    <property type="gene ID" value="GAUT011550"/>
</dbReference>
<evidence type="ECO:0000313" key="3">
    <source>
        <dbReference type="Proteomes" id="UP000078200"/>
    </source>
</evidence>
<evidence type="ECO:0000256" key="1">
    <source>
        <dbReference type="SAM" id="MobiDB-lite"/>
    </source>
</evidence>
<sequence length="160" mass="18066">MQPINTHYRITNNNIKVLQTEKQSKAKQSKAKQSKANETKPNDTKRYQTTPNRTYRVKCNETCDDYLMLGAGAYADADADADAAVSAADPQHVIALLVGSDNDAHDDDDDDADDYYKEEMMSCCYCGTDDNDAVDVDTCYDQWHSSPLQHLYHMHKQTCQ</sequence>
<feature type="compositionally biased region" description="Basic and acidic residues" evidence="1">
    <location>
        <begin position="35"/>
        <end position="46"/>
    </location>
</feature>
<feature type="region of interest" description="Disordered" evidence="1">
    <location>
        <begin position="11"/>
        <end position="51"/>
    </location>
</feature>
<protein>
    <submittedName>
        <fullName evidence="2">Uncharacterized protein</fullName>
    </submittedName>
</protein>
<evidence type="ECO:0000313" key="2">
    <source>
        <dbReference type="EnsemblMetazoa" id="GAUT011550-PA"/>
    </source>
</evidence>
<organism evidence="2 3">
    <name type="scientific">Glossina austeni</name>
    <name type="common">Savannah tsetse fly</name>
    <dbReference type="NCBI Taxonomy" id="7395"/>
    <lineage>
        <taxon>Eukaryota</taxon>
        <taxon>Metazoa</taxon>
        <taxon>Ecdysozoa</taxon>
        <taxon>Arthropoda</taxon>
        <taxon>Hexapoda</taxon>
        <taxon>Insecta</taxon>
        <taxon>Pterygota</taxon>
        <taxon>Neoptera</taxon>
        <taxon>Endopterygota</taxon>
        <taxon>Diptera</taxon>
        <taxon>Brachycera</taxon>
        <taxon>Muscomorpha</taxon>
        <taxon>Hippoboscoidea</taxon>
        <taxon>Glossinidae</taxon>
        <taxon>Glossina</taxon>
    </lineage>
</organism>